<dbReference type="Proteomes" id="UP000247978">
    <property type="component" value="Unassembled WGS sequence"/>
</dbReference>
<protein>
    <submittedName>
        <fullName evidence="1">Uncharacterized protein</fullName>
    </submittedName>
</protein>
<comment type="caution">
    <text evidence="1">The sequence shown here is derived from an EMBL/GenBank/DDBJ whole genome shotgun (WGS) entry which is preliminary data.</text>
</comment>
<organism evidence="1 2">
    <name type="scientific">Pseudogracilibacillus auburnensis</name>
    <dbReference type="NCBI Taxonomy" id="1494959"/>
    <lineage>
        <taxon>Bacteria</taxon>
        <taxon>Bacillati</taxon>
        <taxon>Bacillota</taxon>
        <taxon>Bacilli</taxon>
        <taxon>Bacillales</taxon>
        <taxon>Bacillaceae</taxon>
        <taxon>Pseudogracilibacillus</taxon>
    </lineage>
</organism>
<dbReference type="AlphaFoldDB" id="A0A2V3VYE5"/>
<evidence type="ECO:0000313" key="1">
    <source>
        <dbReference type="EMBL" id="PXW87063.1"/>
    </source>
</evidence>
<gene>
    <name evidence="1" type="ORF">DFR56_106132</name>
</gene>
<keyword evidence="2" id="KW-1185">Reference proteome</keyword>
<accession>A0A2V3VYE5</accession>
<sequence>MKNLCNTLLIIFASLLGYIVASRMIEETRDFR</sequence>
<name>A0A2V3VYE5_9BACI</name>
<dbReference type="EMBL" id="QJJQ01000006">
    <property type="protein sequence ID" value="PXW87063.1"/>
    <property type="molecule type" value="Genomic_DNA"/>
</dbReference>
<evidence type="ECO:0000313" key="2">
    <source>
        <dbReference type="Proteomes" id="UP000247978"/>
    </source>
</evidence>
<proteinExistence type="predicted"/>
<reference evidence="1 2" key="1">
    <citation type="submission" date="2018-05" db="EMBL/GenBank/DDBJ databases">
        <title>Genomic Encyclopedia of Type Strains, Phase IV (KMG-IV): sequencing the most valuable type-strain genomes for metagenomic binning, comparative biology and taxonomic classification.</title>
        <authorList>
            <person name="Goeker M."/>
        </authorList>
    </citation>
    <scope>NUCLEOTIDE SEQUENCE [LARGE SCALE GENOMIC DNA]</scope>
    <source>
        <strain evidence="1 2">DSM 28556</strain>
    </source>
</reference>